<feature type="compositionally biased region" description="Low complexity" evidence="1">
    <location>
        <begin position="56"/>
        <end position="79"/>
    </location>
</feature>
<organism evidence="2 3">
    <name type="scientific">Comamonas antarctica</name>
    <dbReference type="NCBI Taxonomy" id="2743470"/>
    <lineage>
        <taxon>Bacteria</taxon>
        <taxon>Pseudomonadati</taxon>
        <taxon>Pseudomonadota</taxon>
        <taxon>Betaproteobacteria</taxon>
        <taxon>Burkholderiales</taxon>
        <taxon>Comamonadaceae</taxon>
        <taxon>Comamonas</taxon>
    </lineage>
</organism>
<evidence type="ECO:0000256" key="1">
    <source>
        <dbReference type="SAM" id="MobiDB-lite"/>
    </source>
</evidence>
<evidence type="ECO:0000313" key="3">
    <source>
        <dbReference type="Proteomes" id="UP000509579"/>
    </source>
</evidence>
<dbReference type="RefSeq" id="WP_175502439.1">
    <property type="nucleotide sequence ID" value="NZ_CAURQT010000008.1"/>
</dbReference>
<dbReference type="EMBL" id="CP054840">
    <property type="protein sequence ID" value="QKV51503.1"/>
    <property type="molecule type" value="Genomic_DNA"/>
</dbReference>
<evidence type="ECO:0000313" key="2">
    <source>
        <dbReference type="EMBL" id="QKV51503.1"/>
    </source>
</evidence>
<gene>
    <name evidence="2" type="ORF">HUK68_00570</name>
</gene>
<protein>
    <submittedName>
        <fullName evidence="2">SPOR domain-containing protein</fullName>
    </submittedName>
</protein>
<reference evidence="2 3" key="1">
    <citation type="submission" date="2020-06" db="EMBL/GenBank/DDBJ databases">
        <title>Acidovorax antarctica sp. nov., isolated from Corinth ice sheet soil, Antarctic Fields Peninsula.</title>
        <authorList>
            <person name="Xu Q."/>
            <person name="Peng F."/>
        </authorList>
    </citation>
    <scope>NUCLEOTIDE SEQUENCE [LARGE SCALE GENOMIC DNA]</scope>
    <source>
        <strain evidence="2 3">16-35-5</strain>
    </source>
</reference>
<dbReference type="AlphaFoldDB" id="A0A6N1WZJ3"/>
<sequence>MLRIALLILLLANAGYFAWSQGALASLGWAPEQHREPERLQQQLRPETLQLKLPAAAQAEAPAAAQAPAPAPAVAEAPAEPAPAPDGPAQCLQAGIYDDDASDTLRRALVLQLPEGSWKLDAITQPGRWMVYMGKFADNQALEKKRAELVARKLDHDRAGGTLEPGLSLGRFSSEEAATRELTQLVRQGVRSARVVQERPDKHGFILRLPTATPALRAQVEALPAFGAKPLRACAS</sequence>
<keyword evidence="3" id="KW-1185">Reference proteome</keyword>
<dbReference type="SUPFAM" id="SSF110997">
    <property type="entry name" value="Sporulation related repeat"/>
    <property type="match status" value="1"/>
</dbReference>
<dbReference type="GO" id="GO:0042834">
    <property type="term" value="F:peptidoglycan binding"/>
    <property type="evidence" value="ECO:0007669"/>
    <property type="project" value="InterPro"/>
</dbReference>
<accession>A0A6N1WZJ3</accession>
<proteinExistence type="predicted"/>
<name>A0A6N1WZJ3_9BURK</name>
<feature type="region of interest" description="Disordered" evidence="1">
    <location>
        <begin position="56"/>
        <end position="93"/>
    </location>
</feature>
<dbReference type="InterPro" id="IPR036680">
    <property type="entry name" value="SPOR-like_sf"/>
</dbReference>
<dbReference type="KEGG" id="aant:HUK68_00570"/>
<dbReference type="Proteomes" id="UP000509579">
    <property type="component" value="Chromosome"/>
</dbReference>